<accession>A0A0J6FIU9</accession>
<organism evidence="1 2">
    <name type="scientific">Coccidioides posadasii RMSCC 3488</name>
    <dbReference type="NCBI Taxonomy" id="454284"/>
    <lineage>
        <taxon>Eukaryota</taxon>
        <taxon>Fungi</taxon>
        <taxon>Dikarya</taxon>
        <taxon>Ascomycota</taxon>
        <taxon>Pezizomycotina</taxon>
        <taxon>Eurotiomycetes</taxon>
        <taxon>Eurotiomycetidae</taxon>
        <taxon>Onygenales</taxon>
        <taxon>Onygenaceae</taxon>
        <taxon>Coccidioides</taxon>
    </lineage>
</organism>
<reference evidence="2" key="2">
    <citation type="journal article" date="2009" name="Genome Res.">
        <title>Comparative genomic analyses of the human fungal pathogens Coccidioides and their relatives.</title>
        <authorList>
            <person name="Sharpton T.J."/>
            <person name="Stajich J.E."/>
            <person name="Rounsley S.D."/>
            <person name="Gardner M.J."/>
            <person name="Wortman J.R."/>
            <person name="Jordar V.S."/>
            <person name="Maiti R."/>
            <person name="Kodira C.D."/>
            <person name="Neafsey D.E."/>
            <person name="Zeng Q."/>
            <person name="Hung C.-Y."/>
            <person name="McMahan C."/>
            <person name="Muszewska A."/>
            <person name="Grynberg M."/>
            <person name="Mandel M.A."/>
            <person name="Kellner E.M."/>
            <person name="Barker B.M."/>
            <person name="Galgiani J.N."/>
            <person name="Orbach M.J."/>
            <person name="Kirkland T.N."/>
            <person name="Cole G.T."/>
            <person name="Henn M.R."/>
            <person name="Birren B.W."/>
            <person name="Taylor J.W."/>
        </authorList>
    </citation>
    <scope>NUCLEOTIDE SEQUENCE [LARGE SCALE GENOMIC DNA]</scope>
    <source>
        <strain evidence="2">RMSCC 3488</strain>
    </source>
</reference>
<dbReference type="VEuPathDB" id="FungiDB:CPAG_05652"/>
<dbReference type="AlphaFoldDB" id="A0A0J6FIU9"/>
<sequence>MGTQGRHVALSPSRRNVHLVENQSMLEDFKKAEMEHQCPRKITDDKRVIYKSRSFGKPKNGEWGDPVLCDFREARIGQVQQRGPFVQTHIYRAPDIPFEVRWGFARGYIECRYTYLGPLPRKNICLITS</sequence>
<evidence type="ECO:0008006" key="3">
    <source>
        <dbReference type="Google" id="ProtNLM"/>
    </source>
</evidence>
<dbReference type="EMBL" id="DS268111">
    <property type="protein sequence ID" value="KMM69335.1"/>
    <property type="molecule type" value="Genomic_DNA"/>
</dbReference>
<dbReference type="Proteomes" id="UP000054567">
    <property type="component" value="Unassembled WGS sequence"/>
</dbReference>
<dbReference type="OrthoDB" id="5979581at2759"/>
<reference evidence="2" key="3">
    <citation type="journal article" date="2010" name="Genome Res.">
        <title>Population genomic sequencing of Coccidioides fungi reveals recent hybridization and transposon control.</title>
        <authorList>
            <person name="Neafsey D.E."/>
            <person name="Barker B.M."/>
            <person name="Sharpton T.J."/>
            <person name="Stajich J.E."/>
            <person name="Park D.J."/>
            <person name="Whiston E."/>
            <person name="Hung C.-Y."/>
            <person name="McMahan C."/>
            <person name="White J."/>
            <person name="Sykes S."/>
            <person name="Heiman D."/>
            <person name="Young S."/>
            <person name="Zeng Q."/>
            <person name="Abouelleil A."/>
            <person name="Aftuck L."/>
            <person name="Bessette D."/>
            <person name="Brown A."/>
            <person name="FitzGerald M."/>
            <person name="Lui A."/>
            <person name="Macdonald J.P."/>
            <person name="Priest M."/>
            <person name="Orbach M.J."/>
            <person name="Galgiani J.N."/>
            <person name="Kirkland T.N."/>
            <person name="Cole G.T."/>
            <person name="Birren B.W."/>
            <person name="Henn M.R."/>
            <person name="Taylor J.W."/>
            <person name="Rounsley S.D."/>
        </authorList>
    </citation>
    <scope>NUCLEOTIDE SEQUENCE [LARGE SCALE GENOMIC DNA]</scope>
    <source>
        <strain evidence="2">RMSCC 3488</strain>
    </source>
</reference>
<dbReference type="Gene3D" id="1.10.510.10">
    <property type="entry name" value="Transferase(Phosphotransferase) domain 1"/>
    <property type="match status" value="1"/>
</dbReference>
<evidence type="ECO:0000313" key="2">
    <source>
        <dbReference type="Proteomes" id="UP000054567"/>
    </source>
</evidence>
<gene>
    <name evidence="1" type="ORF">CPAG_05652</name>
</gene>
<proteinExistence type="predicted"/>
<evidence type="ECO:0000313" key="1">
    <source>
        <dbReference type="EMBL" id="KMM69335.1"/>
    </source>
</evidence>
<protein>
    <recommendedName>
        <fullName evidence="3">Protein kinase domain-containing protein</fullName>
    </recommendedName>
</protein>
<name>A0A0J6FIU9_COCPO</name>
<reference evidence="1 2" key="1">
    <citation type="submission" date="2007-06" db="EMBL/GenBank/DDBJ databases">
        <title>The Genome Sequence of Coccidioides posadasii RMSCC_3488.</title>
        <authorList>
            <consortium name="Coccidioides Genome Resources Consortium"/>
            <consortium name="The Broad Institute Genome Sequencing Platform"/>
            <person name="Henn M.R."/>
            <person name="Sykes S."/>
            <person name="Young S."/>
            <person name="Jaffe D."/>
            <person name="Berlin A."/>
            <person name="Alvarez P."/>
            <person name="Butler J."/>
            <person name="Gnerre S."/>
            <person name="Grabherr M."/>
            <person name="Mauceli E."/>
            <person name="Brockman W."/>
            <person name="Kodira C."/>
            <person name="Alvarado L."/>
            <person name="Zeng Q."/>
            <person name="Crawford M."/>
            <person name="Antoine C."/>
            <person name="Devon K."/>
            <person name="Galgiani J."/>
            <person name="Orsborn K."/>
            <person name="Lewis M.L."/>
            <person name="Nusbaum C."/>
            <person name="Galagan J."/>
            <person name="Birren B."/>
        </authorList>
    </citation>
    <scope>NUCLEOTIDE SEQUENCE [LARGE SCALE GENOMIC DNA]</scope>
    <source>
        <strain evidence="1 2">RMSCC 3488</strain>
    </source>
</reference>